<proteinExistence type="predicted"/>
<dbReference type="InterPro" id="IPR029787">
    <property type="entry name" value="Nucleotide_cyclase"/>
</dbReference>
<evidence type="ECO:0000313" key="8">
    <source>
        <dbReference type="Proteomes" id="UP000542720"/>
    </source>
</evidence>
<dbReference type="FunFam" id="3.30.70.270:FF:000001">
    <property type="entry name" value="Diguanylate cyclase domain protein"/>
    <property type="match status" value="1"/>
</dbReference>
<dbReference type="EMBL" id="JACJUD010000004">
    <property type="protein sequence ID" value="MBB2495847.1"/>
    <property type="molecule type" value="Genomic_DNA"/>
</dbReference>
<dbReference type="GO" id="GO:0005886">
    <property type="term" value="C:plasma membrane"/>
    <property type="evidence" value="ECO:0007669"/>
    <property type="project" value="UniProtKB-SubCell"/>
</dbReference>
<comment type="subcellular location">
    <subcellularLocation>
        <location evidence="2">Cell inner membrane</location>
    </subcellularLocation>
</comment>
<feature type="transmembrane region" description="Helical" evidence="5">
    <location>
        <begin position="40"/>
        <end position="60"/>
    </location>
</feature>
<dbReference type="SUPFAM" id="SSF55073">
    <property type="entry name" value="Nucleotide cyclase"/>
    <property type="match status" value="1"/>
</dbReference>
<evidence type="ECO:0000256" key="4">
    <source>
        <dbReference type="ARBA" id="ARBA00034247"/>
    </source>
</evidence>
<sequence>MPQDAQQQLRVRRFMMSLAMYVLAVVPQGVSLYAGVSPSWVMLAWVAMAVVTNLGFYLLFRYNLNLRFKDPSLTIAQMLAAIAMVLFTQVYAGQGRGAYLVVLLIIMVFGTFKLHTRQLLALSVLTIGAYAATLPLIRWLEGERFNLAVEMILWCSFSAFLPFISVLGGNISDLRKKLMASNAQLQEVLQQVTELATHDELTGAYNRRYLLEMLGHEKNRTDRGGGGFCVCLFDLDHFKRVNDSFGHPAGDTVLKTFAATVEPLLRSTDFFARYGGEEFLLFLPQTSLEMAQHCIVRIQDALAATHFEGFAADYRITASIGVAQYYLQESVPMLIERADKALYRAKQNGRNRMELAAFARPQTV</sequence>
<dbReference type="RefSeq" id="WP_183089397.1">
    <property type="nucleotide sequence ID" value="NZ_JACJUD010000004.1"/>
</dbReference>
<comment type="cofactor">
    <cofactor evidence="1">
        <name>Mg(2+)</name>
        <dbReference type="ChEBI" id="CHEBI:18420"/>
    </cofactor>
</comment>
<dbReference type="InterPro" id="IPR043128">
    <property type="entry name" value="Rev_trsase/Diguanyl_cyclase"/>
</dbReference>
<comment type="catalytic activity">
    <reaction evidence="4">
        <text>2 GTP = 3',3'-c-di-GMP + 2 diphosphate</text>
        <dbReference type="Rhea" id="RHEA:24898"/>
        <dbReference type="ChEBI" id="CHEBI:33019"/>
        <dbReference type="ChEBI" id="CHEBI:37565"/>
        <dbReference type="ChEBI" id="CHEBI:58805"/>
        <dbReference type="EC" id="2.7.7.65"/>
    </reaction>
</comment>
<dbReference type="Gene3D" id="3.30.70.270">
    <property type="match status" value="1"/>
</dbReference>
<dbReference type="InterPro" id="IPR000160">
    <property type="entry name" value="GGDEF_dom"/>
</dbReference>
<comment type="caution">
    <text evidence="7">The sequence shown here is derived from an EMBL/GenBank/DDBJ whole genome shotgun (WGS) entry which is preliminary data.</text>
</comment>
<evidence type="ECO:0000256" key="2">
    <source>
        <dbReference type="ARBA" id="ARBA00004533"/>
    </source>
</evidence>
<dbReference type="AlphaFoldDB" id="A0A7W4LMN5"/>
<dbReference type="PROSITE" id="PS50887">
    <property type="entry name" value="GGDEF"/>
    <property type="match status" value="1"/>
</dbReference>
<name>A0A7W4LMN5_9GAMM</name>
<feature type="transmembrane region" description="Helical" evidence="5">
    <location>
        <begin position="119"/>
        <end position="139"/>
    </location>
</feature>
<dbReference type="CDD" id="cd01949">
    <property type="entry name" value="GGDEF"/>
    <property type="match status" value="1"/>
</dbReference>
<feature type="transmembrane region" description="Helical" evidence="5">
    <location>
        <begin position="72"/>
        <end position="91"/>
    </location>
</feature>
<evidence type="ECO:0000313" key="7">
    <source>
        <dbReference type="EMBL" id="MBB2495847.1"/>
    </source>
</evidence>
<evidence type="ECO:0000259" key="6">
    <source>
        <dbReference type="PROSITE" id="PS50887"/>
    </source>
</evidence>
<feature type="transmembrane region" description="Helical" evidence="5">
    <location>
        <begin position="14"/>
        <end position="34"/>
    </location>
</feature>
<dbReference type="PANTHER" id="PTHR45138">
    <property type="entry name" value="REGULATORY COMPONENTS OF SENSORY TRANSDUCTION SYSTEM"/>
    <property type="match status" value="1"/>
</dbReference>
<dbReference type="InterPro" id="IPR050469">
    <property type="entry name" value="Diguanylate_Cyclase"/>
</dbReference>
<reference evidence="7 8" key="1">
    <citation type="submission" date="2020-08" db="EMBL/GenBank/DDBJ databases">
        <authorList>
            <person name="Kim C.M."/>
        </authorList>
    </citation>
    <scope>NUCLEOTIDE SEQUENCE [LARGE SCALE GENOMIC DNA]</scope>
    <source>
        <strain evidence="7 8">UL070</strain>
    </source>
</reference>
<keyword evidence="8" id="KW-1185">Reference proteome</keyword>
<dbReference type="SMART" id="SM00267">
    <property type="entry name" value="GGDEF"/>
    <property type="match status" value="1"/>
</dbReference>
<dbReference type="GO" id="GO:0052621">
    <property type="term" value="F:diguanylate cyclase activity"/>
    <property type="evidence" value="ECO:0007669"/>
    <property type="project" value="UniProtKB-EC"/>
</dbReference>
<protein>
    <recommendedName>
        <fullName evidence="3">diguanylate cyclase</fullName>
        <ecNumber evidence="3">2.7.7.65</ecNumber>
    </recommendedName>
</protein>
<feature type="transmembrane region" description="Helical" evidence="5">
    <location>
        <begin position="97"/>
        <end position="112"/>
    </location>
</feature>
<feature type="domain" description="GGDEF" evidence="6">
    <location>
        <begin position="226"/>
        <end position="358"/>
    </location>
</feature>
<keyword evidence="5" id="KW-0812">Transmembrane</keyword>
<evidence type="ECO:0000256" key="3">
    <source>
        <dbReference type="ARBA" id="ARBA00012528"/>
    </source>
</evidence>
<dbReference type="NCBIfam" id="TIGR00254">
    <property type="entry name" value="GGDEF"/>
    <property type="match status" value="1"/>
</dbReference>
<feature type="transmembrane region" description="Helical" evidence="5">
    <location>
        <begin position="151"/>
        <end position="171"/>
    </location>
</feature>
<evidence type="ECO:0000256" key="5">
    <source>
        <dbReference type="SAM" id="Phobius"/>
    </source>
</evidence>
<organism evidence="7 8">
    <name type="scientific">Aquipseudomonas ullengensis</name>
    <dbReference type="NCBI Taxonomy" id="2759166"/>
    <lineage>
        <taxon>Bacteria</taxon>
        <taxon>Pseudomonadati</taxon>
        <taxon>Pseudomonadota</taxon>
        <taxon>Gammaproteobacteria</taxon>
        <taxon>Pseudomonadales</taxon>
        <taxon>Pseudomonadaceae</taxon>
        <taxon>Aquipseudomonas</taxon>
    </lineage>
</organism>
<dbReference type="EC" id="2.7.7.65" evidence="3"/>
<dbReference type="PANTHER" id="PTHR45138:SF9">
    <property type="entry name" value="DIGUANYLATE CYCLASE DGCM-RELATED"/>
    <property type="match status" value="1"/>
</dbReference>
<keyword evidence="5" id="KW-0472">Membrane</keyword>
<dbReference type="Pfam" id="PF00990">
    <property type="entry name" value="GGDEF"/>
    <property type="match status" value="1"/>
</dbReference>
<gene>
    <name evidence="7" type="ORF">H3H51_12530</name>
</gene>
<dbReference type="Proteomes" id="UP000542720">
    <property type="component" value="Unassembled WGS sequence"/>
</dbReference>
<accession>A0A7W4LMN5</accession>
<evidence type="ECO:0000256" key="1">
    <source>
        <dbReference type="ARBA" id="ARBA00001946"/>
    </source>
</evidence>
<keyword evidence="5" id="KW-1133">Transmembrane helix</keyword>